<sequence>MVYDDGSSEDKIDLGEMLRHAEPEVLTGSARGLNNIEALQKAAKEVLYDKSKGCDSEFTTLRSVLELVRLKARHGWSDSSFDNLLELLKNMLPRPNSLPSRTYQAKKLICPLSLGVEKIHVCVNHCILYRKEYASLDECPTCGASQYKSNSNNGIELSDTAEGTKRKIPQLVMRYLHVKDRIKRIYSNPRDAELMRWHQEGRKKDVIIRHPADARTRQPGIDIDVFLEPLSEDMDDLWKEGLKVYDEYLREYFTVKAIIFVTINDYPAMISVSGYLPGSNKLVYIRHRRFLHTNYKYQIRHAIDVMHLEKNMFDNIVGTLLDMPRKTKDGMQLRIDLVEIGIREELHPQGEKNDKLYLPPACFTLTHKEKKSFCKSLRD</sequence>
<accession>Q2QUD9</accession>
<reference evidence="1" key="2">
    <citation type="submission" date="2005-04" db="EMBL/GenBank/DDBJ databases">
        <authorList>
            <person name="Buell C.R."/>
            <person name="Wing R.A."/>
            <person name="McCombie W.A."/>
            <person name="Ouyang S."/>
        </authorList>
    </citation>
    <scope>NUCLEOTIDE SEQUENCE</scope>
</reference>
<evidence type="ECO:0000313" key="1">
    <source>
        <dbReference type="EMBL" id="ABA97023.1"/>
    </source>
</evidence>
<proteinExistence type="predicted"/>
<reference evidence="1" key="3">
    <citation type="submission" date="2006-01" db="EMBL/GenBank/DDBJ databases">
        <authorList>
            <person name="Buell R."/>
        </authorList>
    </citation>
    <scope>NUCLEOTIDE SEQUENCE</scope>
</reference>
<organism evidence="1">
    <name type="scientific">Oryza sativa subsp. japonica</name>
    <name type="common">Rice</name>
    <dbReference type="NCBI Taxonomy" id="39947"/>
    <lineage>
        <taxon>Eukaryota</taxon>
        <taxon>Viridiplantae</taxon>
        <taxon>Streptophyta</taxon>
        <taxon>Embryophyta</taxon>
        <taxon>Tracheophyta</taxon>
        <taxon>Spermatophyta</taxon>
        <taxon>Magnoliopsida</taxon>
        <taxon>Liliopsida</taxon>
        <taxon>Poales</taxon>
        <taxon>Poaceae</taxon>
        <taxon>BOP clade</taxon>
        <taxon>Oryzoideae</taxon>
        <taxon>Oryzeae</taxon>
        <taxon>Oryzinae</taxon>
        <taxon>Oryza</taxon>
        <taxon>Oryza sativa</taxon>
    </lineage>
</organism>
<dbReference type="Pfam" id="PF02992">
    <property type="entry name" value="Transposase_21"/>
    <property type="match status" value="1"/>
</dbReference>
<protein>
    <submittedName>
        <fullName evidence="1">Transposon protein, putative, CACTA, En/Spm sub-class</fullName>
    </submittedName>
</protein>
<name>Q2QUD9_ORYSJ</name>
<dbReference type="PANTHER" id="PTHR10775">
    <property type="entry name" value="OS08G0208400 PROTEIN"/>
    <property type="match status" value="1"/>
</dbReference>
<dbReference type="InterPro" id="IPR004242">
    <property type="entry name" value="Transposase_21"/>
</dbReference>
<dbReference type="EMBL" id="DP000011">
    <property type="protein sequence ID" value="ABA97023.1"/>
    <property type="molecule type" value="Genomic_DNA"/>
</dbReference>
<reference evidence="1" key="1">
    <citation type="journal article" date="2005" name="BMC Biol.">
        <title>The sequence of rice chromosomes 11 and 12, rich in disease resistance genes and recent gene duplications.</title>
        <authorList>
            <consortium name="The rice chromosomes 11 and 12 sequencing consortia"/>
        </authorList>
    </citation>
    <scope>NUCLEOTIDE SEQUENCE [LARGE SCALE GENOMIC DNA]</scope>
</reference>
<dbReference type="AlphaFoldDB" id="Q2QUD9"/>
<dbReference type="PANTHER" id="PTHR10775:SF182">
    <property type="entry name" value="TRANSPOSON, EN_SPM-LIKE, TRANSPOSASE-ASSOCIATED DOMAIN PROTEIN-RELATED"/>
    <property type="match status" value="1"/>
</dbReference>
<gene>
    <name evidence="1" type="ordered locus">LOC_Os12g16580</name>
</gene>